<dbReference type="Gene3D" id="1.10.10.10">
    <property type="entry name" value="Winged helix-like DNA-binding domain superfamily/Winged helix DNA-binding domain"/>
    <property type="match status" value="1"/>
</dbReference>
<dbReference type="InterPro" id="IPR029063">
    <property type="entry name" value="SAM-dependent_MTases_sf"/>
</dbReference>
<dbReference type="PANTHER" id="PTHR43712:SF12">
    <property type="entry name" value="STERIGMATOCYSTIN 8-O-METHYLTRANSFERASE"/>
    <property type="match status" value="1"/>
</dbReference>
<evidence type="ECO:0000256" key="3">
    <source>
        <dbReference type="ARBA" id="ARBA00022691"/>
    </source>
</evidence>
<dbReference type="InterPro" id="IPR001077">
    <property type="entry name" value="COMT_C"/>
</dbReference>
<gene>
    <name evidence="5" type="ORF">P154DRAFT_466858</name>
</gene>
<sequence length="420" mass="47425">MASTSRIAALAKEIEKQTTVLDKFFAEGQIPPPSFDEDAALMYQFPPDVAEAQEALSAALDELWWLNQGPVQTVVAKSFATSIGLKTILKYSIQNLVPFETGTSFEELAEKTGVPEKKLTRLLRHGIADHFFRETQPGHIKHTAATKALVIMPVLATWSQMGMYDVGPAKMHIVDAIDKWPDSEEPNHSVSGFQIANDTDKTMFDFFEEHPERMNRFKDAMSFLQTFPGCEPSYTVKVYDWAGLGKATVVDVGGSHGLVCVALAKEFPDLQFVVQDLPKVIEDAKAKAPAELSHRLTFQAHDFFEEQPVKNAEIYFFRWIFHDWSDKYCIKIIRALIPALKPGARLLFSERCLEPPCTLPLRAEKWNRDSDTTMLAMNNSQERDEDDWKALFKAADSNIILEEVKRTPGAKLDLIVARWK</sequence>
<evidence type="ECO:0000256" key="2">
    <source>
        <dbReference type="ARBA" id="ARBA00022679"/>
    </source>
</evidence>
<evidence type="ECO:0000313" key="6">
    <source>
        <dbReference type="Proteomes" id="UP000799779"/>
    </source>
</evidence>
<dbReference type="EMBL" id="ML977592">
    <property type="protein sequence ID" value="KAF1999864.1"/>
    <property type="molecule type" value="Genomic_DNA"/>
</dbReference>
<evidence type="ECO:0000259" key="4">
    <source>
        <dbReference type="Pfam" id="PF00891"/>
    </source>
</evidence>
<reference evidence="5" key="1">
    <citation type="journal article" date="2020" name="Stud. Mycol.">
        <title>101 Dothideomycetes genomes: a test case for predicting lifestyles and emergence of pathogens.</title>
        <authorList>
            <person name="Haridas S."/>
            <person name="Albert R."/>
            <person name="Binder M."/>
            <person name="Bloem J."/>
            <person name="Labutti K."/>
            <person name="Salamov A."/>
            <person name="Andreopoulos B."/>
            <person name="Baker S."/>
            <person name="Barry K."/>
            <person name="Bills G."/>
            <person name="Bluhm B."/>
            <person name="Cannon C."/>
            <person name="Castanera R."/>
            <person name="Culley D."/>
            <person name="Daum C."/>
            <person name="Ezra D."/>
            <person name="Gonzalez J."/>
            <person name="Henrissat B."/>
            <person name="Kuo A."/>
            <person name="Liang C."/>
            <person name="Lipzen A."/>
            <person name="Lutzoni F."/>
            <person name="Magnuson J."/>
            <person name="Mondo S."/>
            <person name="Nolan M."/>
            <person name="Ohm R."/>
            <person name="Pangilinan J."/>
            <person name="Park H.-J."/>
            <person name="Ramirez L."/>
            <person name="Alfaro M."/>
            <person name="Sun H."/>
            <person name="Tritt A."/>
            <person name="Yoshinaga Y."/>
            <person name="Zwiers L.-H."/>
            <person name="Turgeon B."/>
            <person name="Goodwin S."/>
            <person name="Spatafora J."/>
            <person name="Crous P."/>
            <person name="Grigoriev I."/>
        </authorList>
    </citation>
    <scope>NUCLEOTIDE SEQUENCE</scope>
    <source>
        <strain evidence="5">CBS 123094</strain>
    </source>
</reference>
<dbReference type="OrthoDB" id="1606438at2759"/>
<dbReference type="GO" id="GO:0032259">
    <property type="term" value="P:methylation"/>
    <property type="evidence" value="ECO:0007669"/>
    <property type="project" value="UniProtKB-KW"/>
</dbReference>
<proteinExistence type="predicted"/>
<dbReference type="InterPro" id="IPR016461">
    <property type="entry name" value="COMT-like"/>
</dbReference>
<keyword evidence="1 5" id="KW-0489">Methyltransferase</keyword>
<dbReference type="PROSITE" id="PS51683">
    <property type="entry name" value="SAM_OMT_II"/>
    <property type="match status" value="1"/>
</dbReference>
<accession>A0A6A5WG09</accession>
<keyword evidence="2 5" id="KW-0808">Transferase</keyword>
<dbReference type="Pfam" id="PF00891">
    <property type="entry name" value="Methyltransf_2"/>
    <property type="match status" value="1"/>
</dbReference>
<keyword evidence="6" id="KW-1185">Reference proteome</keyword>
<protein>
    <submittedName>
        <fullName evidence="5">Sterigmatocystin 8-O-methyltransferase</fullName>
    </submittedName>
</protein>
<dbReference type="SUPFAM" id="SSF53335">
    <property type="entry name" value="S-adenosyl-L-methionine-dependent methyltransferases"/>
    <property type="match status" value="1"/>
</dbReference>
<keyword evidence="3" id="KW-0949">S-adenosyl-L-methionine</keyword>
<dbReference type="CDD" id="cd02440">
    <property type="entry name" value="AdoMet_MTases"/>
    <property type="match status" value="1"/>
</dbReference>
<evidence type="ECO:0000256" key="1">
    <source>
        <dbReference type="ARBA" id="ARBA00022603"/>
    </source>
</evidence>
<dbReference type="SUPFAM" id="SSF46785">
    <property type="entry name" value="Winged helix' DNA-binding domain"/>
    <property type="match status" value="1"/>
</dbReference>
<dbReference type="Proteomes" id="UP000799779">
    <property type="component" value="Unassembled WGS sequence"/>
</dbReference>
<dbReference type="InterPro" id="IPR036388">
    <property type="entry name" value="WH-like_DNA-bd_sf"/>
</dbReference>
<dbReference type="PANTHER" id="PTHR43712">
    <property type="entry name" value="PUTATIVE (AFU_ORTHOLOGUE AFUA_4G14580)-RELATED"/>
    <property type="match status" value="1"/>
</dbReference>
<organism evidence="5 6">
    <name type="scientific">Amniculicola lignicola CBS 123094</name>
    <dbReference type="NCBI Taxonomy" id="1392246"/>
    <lineage>
        <taxon>Eukaryota</taxon>
        <taxon>Fungi</taxon>
        <taxon>Dikarya</taxon>
        <taxon>Ascomycota</taxon>
        <taxon>Pezizomycotina</taxon>
        <taxon>Dothideomycetes</taxon>
        <taxon>Pleosporomycetidae</taxon>
        <taxon>Pleosporales</taxon>
        <taxon>Amniculicolaceae</taxon>
        <taxon>Amniculicola</taxon>
    </lineage>
</organism>
<evidence type="ECO:0000313" key="5">
    <source>
        <dbReference type="EMBL" id="KAF1999864.1"/>
    </source>
</evidence>
<name>A0A6A5WG09_9PLEO</name>
<dbReference type="InterPro" id="IPR036390">
    <property type="entry name" value="WH_DNA-bd_sf"/>
</dbReference>
<dbReference type="AlphaFoldDB" id="A0A6A5WG09"/>
<dbReference type="GO" id="GO:0008171">
    <property type="term" value="F:O-methyltransferase activity"/>
    <property type="evidence" value="ECO:0007669"/>
    <property type="project" value="InterPro"/>
</dbReference>
<dbReference type="Gene3D" id="3.40.50.150">
    <property type="entry name" value="Vaccinia Virus protein VP39"/>
    <property type="match status" value="1"/>
</dbReference>
<feature type="domain" description="O-methyltransferase C-terminal" evidence="4">
    <location>
        <begin position="203"/>
        <end position="395"/>
    </location>
</feature>